<dbReference type="EMBL" id="CAJOBJ010000723">
    <property type="protein sequence ID" value="CAF3840255.1"/>
    <property type="molecule type" value="Genomic_DNA"/>
</dbReference>
<proteinExistence type="predicted"/>
<name>A0A8S2K8X0_9BILA</name>
<comment type="caution">
    <text evidence="2">The sequence shown here is derived from an EMBL/GenBank/DDBJ whole genome shotgun (WGS) entry which is preliminary data.</text>
</comment>
<feature type="region of interest" description="Disordered" evidence="1">
    <location>
        <begin position="1"/>
        <end position="33"/>
    </location>
</feature>
<dbReference type="AlphaFoldDB" id="A0A8S2K8X0"/>
<evidence type="ECO:0000313" key="2">
    <source>
        <dbReference type="EMBL" id="CAF3840255.1"/>
    </source>
</evidence>
<reference evidence="2" key="1">
    <citation type="submission" date="2021-02" db="EMBL/GenBank/DDBJ databases">
        <authorList>
            <person name="Nowell W R."/>
        </authorList>
    </citation>
    <scope>NUCLEOTIDE SEQUENCE</scope>
</reference>
<accession>A0A8S2K8X0</accession>
<evidence type="ECO:0000256" key="1">
    <source>
        <dbReference type="SAM" id="MobiDB-lite"/>
    </source>
</evidence>
<gene>
    <name evidence="2" type="ORF">GIL414_LOCUS3339</name>
</gene>
<evidence type="ECO:0000313" key="3">
    <source>
        <dbReference type="Proteomes" id="UP000681720"/>
    </source>
</evidence>
<dbReference type="Proteomes" id="UP000681720">
    <property type="component" value="Unassembled WGS sequence"/>
</dbReference>
<organism evidence="2 3">
    <name type="scientific">Rotaria magnacalcarata</name>
    <dbReference type="NCBI Taxonomy" id="392030"/>
    <lineage>
        <taxon>Eukaryota</taxon>
        <taxon>Metazoa</taxon>
        <taxon>Spiralia</taxon>
        <taxon>Gnathifera</taxon>
        <taxon>Rotifera</taxon>
        <taxon>Eurotatoria</taxon>
        <taxon>Bdelloidea</taxon>
        <taxon>Philodinida</taxon>
        <taxon>Philodinidae</taxon>
        <taxon>Rotaria</taxon>
    </lineage>
</organism>
<sequence>MSATVESSFNDLGTTVDPSSSGTSTSINHEKATTSSNWNGVVTACQCCDSSYFTDGMINNMKTCVIQMRSPYRIIDATTAPYSHSDPSMDYSQGNNILPCVLPFNQTDTLINEAQLNIRDDNEWNDEESTTEIGIQPLEEESDHNYAAEDLPVRIFAK</sequence>
<protein>
    <submittedName>
        <fullName evidence="2">Uncharacterized protein</fullName>
    </submittedName>
</protein>